<feature type="DNA-binding region" description="OmpR/PhoB-type" evidence="2">
    <location>
        <begin position="1"/>
        <end position="97"/>
    </location>
</feature>
<dbReference type="InterPro" id="IPR001867">
    <property type="entry name" value="OmpR/PhoB-type_DNA-bd"/>
</dbReference>
<sequence length="249" mass="28935">MYKWGDLRLEPEACEVSYQGQTLRLYPKEYELLKLFFDYPKRVLSPSFIIDRLWSFDTIPSESAVRTHIKGLRRKLKDAGAEDVIQTVHSLGYRLKPLPKETQKSDSSLSPMLIKLLALHEIEHIIVDKNFIILEASPDVKKFSDYPWDVEIGREVTLAFPELIGLESTLLEILENQKPSFDIKGIARSKNSLRPDYINIYAMSEPTENQSNQRLLLLFEDSSEKMIWKQQVVQQENESYLLIGEPFKN</sequence>
<dbReference type="InterPro" id="IPR016032">
    <property type="entry name" value="Sig_transdc_resp-reg_C-effctor"/>
</dbReference>
<feature type="domain" description="OmpR/PhoB-type" evidence="3">
    <location>
        <begin position="1"/>
        <end position="97"/>
    </location>
</feature>
<dbReference type="EMBL" id="CP003630">
    <property type="protein sequence ID" value="AFZ20927.1"/>
    <property type="molecule type" value="Genomic_DNA"/>
</dbReference>
<proteinExistence type="predicted"/>
<evidence type="ECO:0000256" key="2">
    <source>
        <dbReference type="PROSITE-ProRule" id="PRU01091"/>
    </source>
</evidence>
<dbReference type="KEGG" id="mic:Mic7113_5278"/>
<dbReference type="AlphaFoldDB" id="K9WMZ4"/>
<dbReference type="InterPro" id="IPR036388">
    <property type="entry name" value="WH-like_DNA-bd_sf"/>
</dbReference>
<evidence type="ECO:0000313" key="4">
    <source>
        <dbReference type="EMBL" id="AFZ20927.1"/>
    </source>
</evidence>
<dbReference type="GO" id="GO:0006355">
    <property type="term" value="P:regulation of DNA-templated transcription"/>
    <property type="evidence" value="ECO:0007669"/>
    <property type="project" value="InterPro"/>
</dbReference>
<dbReference type="GO" id="GO:0000156">
    <property type="term" value="F:phosphorelay response regulator activity"/>
    <property type="evidence" value="ECO:0007669"/>
    <property type="project" value="TreeGrafter"/>
</dbReference>
<reference evidence="4 5" key="1">
    <citation type="submission" date="2012-06" db="EMBL/GenBank/DDBJ databases">
        <title>Finished chromosome of genome of Microcoleus sp. PCC 7113.</title>
        <authorList>
            <consortium name="US DOE Joint Genome Institute"/>
            <person name="Gugger M."/>
            <person name="Coursin T."/>
            <person name="Rippka R."/>
            <person name="Tandeau De Marsac N."/>
            <person name="Huntemann M."/>
            <person name="Wei C.-L."/>
            <person name="Han J."/>
            <person name="Detter J.C."/>
            <person name="Han C."/>
            <person name="Tapia R."/>
            <person name="Chen A."/>
            <person name="Kyrpides N."/>
            <person name="Mavromatis K."/>
            <person name="Markowitz V."/>
            <person name="Szeto E."/>
            <person name="Ivanova N."/>
            <person name="Pagani I."/>
            <person name="Pati A."/>
            <person name="Goodwin L."/>
            <person name="Nordberg H.P."/>
            <person name="Cantor M.N."/>
            <person name="Hua S.X."/>
            <person name="Woyke T."/>
            <person name="Kerfeld C.A."/>
        </authorList>
    </citation>
    <scope>NUCLEOTIDE SEQUENCE [LARGE SCALE GENOMIC DNA]</scope>
    <source>
        <strain evidence="4 5">PCC 7113</strain>
    </source>
</reference>
<dbReference type="GO" id="GO:0032993">
    <property type="term" value="C:protein-DNA complex"/>
    <property type="evidence" value="ECO:0007669"/>
    <property type="project" value="TreeGrafter"/>
</dbReference>
<gene>
    <name evidence="4" type="ORF">Mic7113_5278</name>
</gene>
<organism evidence="4 5">
    <name type="scientific">Allocoleopsis franciscana PCC 7113</name>
    <dbReference type="NCBI Taxonomy" id="1173027"/>
    <lineage>
        <taxon>Bacteria</taxon>
        <taxon>Bacillati</taxon>
        <taxon>Cyanobacteriota</taxon>
        <taxon>Cyanophyceae</taxon>
        <taxon>Coleofasciculales</taxon>
        <taxon>Coleofasciculaceae</taxon>
        <taxon>Allocoleopsis</taxon>
        <taxon>Allocoleopsis franciscana</taxon>
    </lineage>
</organism>
<dbReference type="Proteomes" id="UP000010471">
    <property type="component" value="Chromosome"/>
</dbReference>
<name>K9WMZ4_9CYAN</name>
<dbReference type="STRING" id="1173027.Mic7113_5278"/>
<accession>K9WMZ4</accession>
<dbReference type="InterPro" id="IPR039420">
    <property type="entry name" value="WalR-like"/>
</dbReference>
<dbReference type="PANTHER" id="PTHR48111:SF15">
    <property type="entry name" value="OMPR SUBFAMILY"/>
    <property type="match status" value="1"/>
</dbReference>
<dbReference type="SMART" id="SM00862">
    <property type="entry name" value="Trans_reg_C"/>
    <property type="match status" value="1"/>
</dbReference>
<protein>
    <submittedName>
        <fullName evidence="4">Response regulator with CheY-like receiver domain and winged-helix DNA-binding domain</fullName>
    </submittedName>
</protein>
<dbReference type="GO" id="GO:0000976">
    <property type="term" value="F:transcription cis-regulatory region binding"/>
    <property type="evidence" value="ECO:0007669"/>
    <property type="project" value="TreeGrafter"/>
</dbReference>
<dbReference type="HOGENOM" id="CLU_1114827_0_0_3"/>
<dbReference type="PANTHER" id="PTHR48111">
    <property type="entry name" value="REGULATOR OF RPOS"/>
    <property type="match status" value="1"/>
</dbReference>
<evidence type="ECO:0000256" key="1">
    <source>
        <dbReference type="ARBA" id="ARBA00023125"/>
    </source>
</evidence>
<keyword evidence="5" id="KW-1185">Reference proteome</keyword>
<keyword evidence="1 2" id="KW-0238">DNA-binding</keyword>
<dbReference type="SUPFAM" id="SSF46894">
    <property type="entry name" value="C-terminal effector domain of the bipartite response regulators"/>
    <property type="match status" value="1"/>
</dbReference>
<dbReference type="GO" id="GO:0005829">
    <property type="term" value="C:cytosol"/>
    <property type="evidence" value="ECO:0007669"/>
    <property type="project" value="TreeGrafter"/>
</dbReference>
<evidence type="ECO:0000313" key="5">
    <source>
        <dbReference type="Proteomes" id="UP000010471"/>
    </source>
</evidence>
<evidence type="ECO:0000259" key="3">
    <source>
        <dbReference type="PROSITE" id="PS51755"/>
    </source>
</evidence>
<dbReference type="Pfam" id="PF00486">
    <property type="entry name" value="Trans_reg_C"/>
    <property type="match status" value="1"/>
</dbReference>
<dbReference type="CDD" id="cd00383">
    <property type="entry name" value="trans_reg_C"/>
    <property type="match status" value="1"/>
</dbReference>
<dbReference type="Gene3D" id="1.10.10.10">
    <property type="entry name" value="Winged helix-like DNA-binding domain superfamily/Winged helix DNA-binding domain"/>
    <property type="match status" value="1"/>
</dbReference>
<dbReference type="OrthoDB" id="105971at2"/>
<dbReference type="PROSITE" id="PS51755">
    <property type="entry name" value="OMPR_PHOB"/>
    <property type="match status" value="1"/>
</dbReference>
<dbReference type="eggNOG" id="COG0745">
    <property type="taxonomic scope" value="Bacteria"/>
</dbReference>
<dbReference type="RefSeq" id="WP_015185060.1">
    <property type="nucleotide sequence ID" value="NC_019738.1"/>
</dbReference>